<dbReference type="GO" id="GO:0030335">
    <property type="term" value="P:positive regulation of cell migration"/>
    <property type="evidence" value="ECO:0007669"/>
    <property type="project" value="TreeGrafter"/>
</dbReference>
<dbReference type="Gene3D" id="2.130.10.10">
    <property type="entry name" value="YVTN repeat-like/Quinoprotein amine dehydrogenase"/>
    <property type="match status" value="1"/>
</dbReference>
<comment type="subcellular location">
    <subcellularLocation>
        <location evidence="1">Membrane</location>
        <topology evidence="1">Single-pass membrane protein</topology>
    </subcellularLocation>
</comment>
<accession>A0A4E0S219</accession>
<dbReference type="InterPro" id="IPR002165">
    <property type="entry name" value="Plexin_repeat"/>
</dbReference>
<dbReference type="Pfam" id="PF01403">
    <property type="entry name" value="Sema"/>
    <property type="match status" value="1"/>
</dbReference>
<keyword evidence="5" id="KW-0325">Glycoprotein</keyword>
<evidence type="ECO:0000256" key="4">
    <source>
        <dbReference type="ARBA" id="ARBA00023157"/>
    </source>
</evidence>
<feature type="compositionally biased region" description="Polar residues" evidence="7">
    <location>
        <begin position="41"/>
        <end position="65"/>
    </location>
</feature>
<feature type="compositionally biased region" description="Basic and acidic residues" evidence="7">
    <location>
        <begin position="1000"/>
        <end position="1014"/>
    </location>
</feature>
<dbReference type="SMART" id="SM00630">
    <property type="entry name" value="Sema"/>
    <property type="match status" value="1"/>
</dbReference>
<dbReference type="InterPro" id="IPR036383">
    <property type="entry name" value="TSP1_rpt_sf"/>
</dbReference>
<evidence type="ECO:0000256" key="5">
    <source>
        <dbReference type="ARBA" id="ARBA00023180"/>
    </source>
</evidence>
<keyword evidence="2" id="KW-0524">Neurogenesis</keyword>
<evidence type="ECO:0000256" key="2">
    <source>
        <dbReference type="ARBA" id="ARBA00022902"/>
    </source>
</evidence>
<dbReference type="AlphaFoldDB" id="A0A4E0S219"/>
<keyword evidence="8" id="KW-1133">Transmembrane helix</keyword>
<evidence type="ECO:0000256" key="8">
    <source>
        <dbReference type="SAM" id="Phobius"/>
    </source>
</evidence>
<dbReference type="PANTHER" id="PTHR11036">
    <property type="entry name" value="SEMAPHORIN"/>
    <property type="match status" value="1"/>
</dbReference>
<evidence type="ECO:0000313" key="10">
    <source>
        <dbReference type="EMBL" id="THD25400.1"/>
    </source>
</evidence>
<evidence type="ECO:0000256" key="3">
    <source>
        <dbReference type="ARBA" id="ARBA00023136"/>
    </source>
</evidence>
<dbReference type="PROSITE" id="PS51004">
    <property type="entry name" value="SEMA"/>
    <property type="match status" value="1"/>
</dbReference>
<dbReference type="PANTHER" id="PTHR11036:SF127">
    <property type="entry name" value="SEMAPHORIN-1A"/>
    <property type="match status" value="1"/>
</dbReference>
<dbReference type="InterPro" id="IPR015943">
    <property type="entry name" value="WD40/YVTN_repeat-like_dom_sf"/>
</dbReference>
<gene>
    <name evidence="10" type="ORF">D915_003756</name>
</gene>
<evidence type="ECO:0000313" key="11">
    <source>
        <dbReference type="Proteomes" id="UP000230066"/>
    </source>
</evidence>
<feature type="region of interest" description="Disordered" evidence="7">
    <location>
        <begin position="41"/>
        <end position="100"/>
    </location>
</feature>
<evidence type="ECO:0000259" key="9">
    <source>
        <dbReference type="PROSITE" id="PS51004"/>
    </source>
</evidence>
<dbReference type="GO" id="GO:0005886">
    <property type="term" value="C:plasma membrane"/>
    <property type="evidence" value="ECO:0007669"/>
    <property type="project" value="TreeGrafter"/>
</dbReference>
<dbReference type="InterPro" id="IPR027231">
    <property type="entry name" value="Semaphorin"/>
</dbReference>
<feature type="transmembrane region" description="Helical" evidence="8">
    <location>
        <begin position="896"/>
        <end position="919"/>
    </location>
</feature>
<proteinExistence type="predicted"/>
<dbReference type="PROSITE" id="PS50092">
    <property type="entry name" value="TSP1"/>
    <property type="match status" value="1"/>
</dbReference>
<dbReference type="SUPFAM" id="SSF101912">
    <property type="entry name" value="Sema domain"/>
    <property type="match status" value="1"/>
</dbReference>
<keyword evidence="8" id="KW-0812">Transmembrane</keyword>
<feature type="domain" description="Sema" evidence="9">
    <location>
        <begin position="322"/>
        <end position="617"/>
    </location>
</feature>
<comment type="caution">
    <text evidence="6">Lacks conserved residue(s) required for the propagation of feature annotation.</text>
</comment>
<dbReference type="GO" id="GO:0071526">
    <property type="term" value="P:semaphorin-plexin signaling pathway"/>
    <property type="evidence" value="ECO:0007669"/>
    <property type="project" value="TreeGrafter"/>
</dbReference>
<keyword evidence="11" id="KW-1185">Reference proteome</keyword>
<reference evidence="10" key="1">
    <citation type="submission" date="2019-03" db="EMBL/GenBank/DDBJ databases">
        <title>Improved annotation for the trematode Fasciola hepatica.</title>
        <authorList>
            <person name="Choi Y.-J."/>
            <person name="Martin J."/>
            <person name="Mitreva M."/>
        </authorList>
    </citation>
    <scope>NUCLEOTIDE SEQUENCE [LARGE SCALE GENOMIC DNA]</scope>
</reference>
<dbReference type="GO" id="GO:0045499">
    <property type="term" value="F:chemorepellent activity"/>
    <property type="evidence" value="ECO:0007669"/>
    <property type="project" value="TreeGrafter"/>
</dbReference>
<feature type="compositionally biased region" description="Polar residues" evidence="7">
    <location>
        <begin position="955"/>
        <end position="997"/>
    </location>
</feature>
<dbReference type="InterPro" id="IPR000884">
    <property type="entry name" value="TSP1_rpt"/>
</dbReference>
<dbReference type="SUPFAM" id="SSF103575">
    <property type="entry name" value="Plexin repeat"/>
    <property type="match status" value="1"/>
</dbReference>
<organism evidence="10 11">
    <name type="scientific">Fasciola hepatica</name>
    <name type="common">Liver fluke</name>
    <dbReference type="NCBI Taxonomy" id="6192"/>
    <lineage>
        <taxon>Eukaryota</taxon>
        <taxon>Metazoa</taxon>
        <taxon>Spiralia</taxon>
        <taxon>Lophotrochozoa</taxon>
        <taxon>Platyhelminthes</taxon>
        <taxon>Trematoda</taxon>
        <taxon>Digenea</taxon>
        <taxon>Plagiorchiida</taxon>
        <taxon>Echinostomata</taxon>
        <taxon>Echinostomatoidea</taxon>
        <taxon>Fasciolidae</taxon>
        <taxon>Fasciola</taxon>
    </lineage>
</organism>
<feature type="transmembrane region" description="Helical" evidence="8">
    <location>
        <begin position="6"/>
        <end position="29"/>
    </location>
</feature>
<keyword evidence="3 8" id="KW-0472">Membrane</keyword>
<evidence type="ECO:0000256" key="1">
    <source>
        <dbReference type="ARBA" id="ARBA00004167"/>
    </source>
</evidence>
<dbReference type="InterPro" id="IPR036352">
    <property type="entry name" value="Semap_dom_sf"/>
</dbReference>
<sequence length="1182" mass="132510">MCNRKLNYFVLSLTSGILVTLMLFVQISLSVSTEVGSERTNQSVHFTSSSLNNPRKTNMDSNLQNAGKIPLPASRNVRQNNARKRHEKQSDTNDPAGLPETKIITEWKRTDPRVSFIDDLLNNKAGAQFYDTRIYNYSQFLLLPKQSAIYVVENKVTLLKLDMNSFFLLDSYTLPTPQKLIPTCQDSSTCHQAKEISLLAVMPNEQMVWFCYLHYYEHINRPPQCADSACMVPQPGNLAEPVVQWDNPHFNSLDPTQLANVLNADDGFTYISAFAPDYLRIFRAHMPDWNGRVNWTGALVTDKSRIYIAEPARIMLTFETENEVYFVLREQQTNPTRFTRHSGAHKGWNAAESEGTVSDVARLVRICKGDRGGLPQRSAETFGTFAKADLHCTAADESGGSFAYTHLQAVYWENTTKRLFASFGTEKWAPVGSALCMYSKQNIEDAFNGPLLQPVNPGISQPSTTFPNSFPDICQRFNSNNLTSEELAKGRRISLTFPSRNNPIEPMYHKALIVQTGVSWTHLQAYSLAPLPTHYHFGNPAHTTVVWLGTKSTLTKLAIYEDAEAIRLGSNPVPVVCKLNELGVGRKLDLLSRSFVHTEPSRGRAVPSEKKTPKDPMLSEERLVLQYMPRPARRTRHSADRGNQPEEIRQIEIYFPRIFIITDRQLLWLPLTDCSVHKTYDSCVRSHDPHCGWSWPESRCADGYDLPRATTSWFNAFSPAVDRQSPVHAQCPTSTITDGADSANGQSGAWSTWYPCRLLKGDESRLEKTDEIRVYSRSQGICHCRVCLSQTDCVLGTQEVTNCTRHERNWLPWSPWSPCEMSTNTQFRQRTCHSGTVCVGSSREQRLCTAKSIWSSQFSALTATAPFYEQSDLSQIRAAGRNPTTNPKRGYTMTHLVLVAVCSVLIGGLITSIVFYALWQPCCIFPSIGNCNSCSPKRRPSRSCSNVYNDKYGNSQRTSLHGNEQWSIPDSGQDTWSGSKSVRTDTWSKGPNSSTVYDTLIDHSKDKRKPQSREHRTRRLPTRCGSSLIQLLSSGTPLPSPTSAISGPSTASTVMKDKFTFDNVDVNEDLNAANSSRAPSTTPSFGVHHPRLAVHTLVRSDRSNGPSVEIIKPQVKSTSCTTKSDLRDSLTPHLHHNPLHQRVQSPWEECTESESLKATHFKATLNSRKDCFNPVDTQVPPG</sequence>
<dbReference type="Proteomes" id="UP000230066">
    <property type="component" value="Unassembled WGS sequence"/>
</dbReference>
<name>A0A4E0S219_FASHE</name>
<comment type="caution">
    <text evidence="10">The sequence shown here is derived from an EMBL/GenBank/DDBJ whole genome shotgun (WGS) entry which is preliminary data.</text>
</comment>
<dbReference type="SUPFAM" id="SSF82895">
    <property type="entry name" value="TSP-1 type 1 repeat"/>
    <property type="match status" value="1"/>
</dbReference>
<dbReference type="GO" id="GO:0030215">
    <property type="term" value="F:semaphorin receptor binding"/>
    <property type="evidence" value="ECO:0007669"/>
    <property type="project" value="InterPro"/>
</dbReference>
<feature type="region of interest" description="Disordered" evidence="7">
    <location>
        <begin position="955"/>
        <end position="1021"/>
    </location>
</feature>
<dbReference type="Pfam" id="PF01437">
    <property type="entry name" value="PSI"/>
    <property type="match status" value="1"/>
</dbReference>
<evidence type="ECO:0000256" key="7">
    <source>
        <dbReference type="SAM" id="MobiDB-lite"/>
    </source>
</evidence>
<protein>
    <submittedName>
        <fullName evidence="10">Semaphorin-5B</fullName>
    </submittedName>
</protein>
<evidence type="ECO:0000256" key="6">
    <source>
        <dbReference type="PROSITE-ProRule" id="PRU00352"/>
    </source>
</evidence>
<dbReference type="Gene3D" id="3.30.1680.10">
    <property type="entry name" value="ligand-binding face of the semaphorins, domain 2"/>
    <property type="match status" value="1"/>
</dbReference>
<dbReference type="InterPro" id="IPR001627">
    <property type="entry name" value="Semap_dom"/>
</dbReference>
<dbReference type="EMBL" id="JXXN02001158">
    <property type="protein sequence ID" value="THD25400.1"/>
    <property type="molecule type" value="Genomic_DNA"/>
</dbReference>
<keyword evidence="4" id="KW-1015">Disulfide bond</keyword>
<dbReference type="GO" id="GO:0007411">
    <property type="term" value="P:axon guidance"/>
    <property type="evidence" value="ECO:0007669"/>
    <property type="project" value="TreeGrafter"/>
</dbReference>